<evidence type="ECO:0000313" key="3">
    <source>
        <dbReference type="Proteomes" id="UP000036367"/>
    </source>
</evidence>
<dbReference type="GO" id="GO:0003700">
    <property type="term" value="F:DNA-binding transcription factor activity"/>
    <property type="evidence" value="ECO:0007669"/>
    <property type="project" value="InterPro"/>
</dbReference>
<dbReference type="SMART" id="SM00347">
    <property type="entry name" value="HTH_MARR"/>
    <property type="match status" value="1"/>
</dbReference>
<proteinExistence type="predicted"/>
<keyword evidence="3" id="KW-1185">Reference proteome</keyword>
<dbReference type="PANTHER" id="PTHR33164">
    <property type="entry name" value="TRANSCRIPTIONAL REGULATOR, MARR FAMILY"/>
    <property type="match status" value="1"/>
</dbReference>
<dbReference type="Pfam" id="PF12802">
    <property type="entry name" value="MarR_2"/>
    <property type="match status" value="1"/>
</dbReference>
<evidence type="ECO:0000313" key="2">
    <source>
        <dbReference type="EMBL" id="KLU07414.1"/>
    </source>
</evidence>
<dbReference type="PROSITE" id="PS50995">
    <property type="entry name" value="HTH_MARR_2"/>
    <property type="match status" value="1"/>
</dbReference>
<dbReference type="InterPro" id="IPR039422">
    <property type="entry name" value="MarR/SlyA-like"/>
</dbReference>
<comment type="caution">
    <text evidence="2">The sequence shown here is derived from an EMBL/GenBank/DDBJ whole genome shotgun (WGS) entry which is preliminary data.</text>
</comment>
<protein>
    <submittedName>
        <fullName evidence="2">Transcriptional regulator, MarR family</fullName>
    </submittedName>
</protein>
<dbReference type="InterPro" id="IPR036388">
    <property type="entry name" value="WH-like_DNA-bd_sf"/>
</dbReference>
<dbReference type="SUPFAM" id="SSF46785">
    <property type="entry name" value="Winged helix' DNA-binding domain"/>
    <property type="match status" value="1"/>
</dbReference>
<dbReference type="FunFam" id="1.10.10.10:FF:001084">
    <property type="entry name" value="Transcriptional regulator, MarR family"/>
    <property type="match status" value="1"/>
</dbReference>
<dbReference type="PRINTS" id="PR00598">
    <property type="entry name" value="HTHMARR"/>
</dbReference>
<dbReference type="Proteomes" id="UP000036367">
    <property type="component" value="Unassembled WGS sequence"/>
</dbReference>
<gene>
    <name evidence="2" type="ORF">RISK_000492</name>
</gene>
<organism evidence="2 3">
    <name type="scientific">Rhodopirellula islandica</name>
    <dbReference type="NCBI Taxonomy" id="595434"/>
    <lineage>
        <taxon>Bacteria</taxon>
        <taxon>Pseudomonadati</taxon>
        <taxon>Planctomycetota</taxon>
        <taxon>Planctomycetia</taxon>
        <taxon>Pirellulales</taxon>
        <taxon>Pirellulaceae</taxon>
        <taxon>Rhodopirellula</taxon>
    </lineage>
</organism>
<dbReference type="PANTHER" id="PTHR33164:SF101">
    <property type="entry name" value="TRANSCRIPTIONAL REPRESSOR MPRA"/>
    <property type="match status" value="1"/>
</dbReference>
<sequence length="167" mass="19404">MKRSPFEEVAMSLQHELNRPQPFRCLDQEVLLNFLRIGDQLENRFSRLFREHGLTLSRFNILRSLALAERPLTCGEIGEQMIQVVPAVTSLVDHLCSQKLVERNRCTEDRRVVHVTITPKGKQLVDDTMQPLKEMEDRMLKQLSKADKSQLLQLLNQTRESISHVDD</sequence>
<dbReference type="InterPro" id="IPR000835">
    <property type="entry name" value="HTH_MarR-typ"/>
</dbReference>
<dbReference type="Gene3D" id="1.10.10.10">
    <property type="entry name" value="Winged helix-like DNA-binding domain superfamily/Winged helix DNA-binding domain"/>
    <property type="match status" value="1"/>
</dbReference>
<accession>A0A0J1EPM4</accession>
<dbReference type="PATRIC" id="fig|595434.4.peg.476"/>
<feature type="domain" description="HTH marR-type" evidence="1">
    <location>
        <begin position="27"/>
        <end position="160"/>
    </location>
</feature>
<dbReference type="EMBL" id="LECT01000006">
    <property type="protein sequence ID" value="KLU07414.1"/>
    <property type="molecule type" value="Genomic_DNA"/>
</dbReference>
<dbReference type="STRING" id="595434.RISK_000492"/>
<dbReference type="GO" id="GO:0006950">
    <property type="term" value="P:response to stress"/>
    <property type="evidence" value="ECO:0007669"/>
    <property type="project" value="TreeGrafter"/>
</dbReference>
<reference evidence="2" key="1">
    <citation type="submission" date="2015-05" db="EMBL/GenBank/DDBJ databases">
        <title>Permanent draft genome of Rhodopirellula islandicus K833.</title>
        <authorList>
            <person name="Kizina J."/>
            <person name="Richter M."/>
            <person name="Glockner F.O."/>
            <person name="Harder J."/>
        </authorList>
    </citation>
    <scope>NUCLEOTIDE SEQUENCE [LARGE SCALE GENOMIC DNA]</scope>
    <source>
        <strain evidence="2">K833</strain>
    </source>
</reference>
<evidence type="ECO:0000259" key="1">
    <source>
        <dbReference type="PROSITE" id="PS50995"/>
    </source>
</evidence>
<name>A0A0J1EPM4_RHOIS</name>
<dbReference type="AlphaFoldDB" id="A0A0J1EPM4"/>
<dbReference type="InterPro" id="IPR036390">
    <property type="entry name" value="WH_DNA-bd_sf"/>
</dbReference>